<dbReference type="Gene3D" id="2.20.20.130">
    <property type="match status" value="1"/>
</dbReference>
<comment type="similarity">
    <text evidence="2">Belongs to the SusD family.</text>
</comment>
<dbReference type="GO" id="GO:0009279">
    <property type="term" value="C:cell outer membrane"/>
    <property type="evidence" value="ECO:0007669"/>
    <property type="project" value="UniProtKB-SubCell"/>
</dbReference>
<evidence type="ECO:0000313" key="9">
    <source>
        <dbReference type="EMBL" id="PQA54952.1"/>
    </source>
</evidence>
<dbReference type="Proteomes" id="UP000239590">
    <property type="component" value="Unassembled WGS sequence"/>
</dbReference>
<feature type="domain" description="RagB/SusD" evidence="7">
    <location>
        <begin position="353"/>
        <end position="486"/>
    </location>
</feature>
<keyword evidence="10" id="KW-1185">Reference proteome</keyword>
<evidence type="ECO:0000256" key="4">
    <source>
        <dbReference type="ARBA" id="ARBA00023136"/>
    </source>
</evidence>
<comment type="caution">
    <text evidence="9">The sequence shown here is derived from an EMBL/GenBank/DDBJ whole genome shotgun (WGS) entry which is preliminary data.</text>
</comment>
<feature type="signal peptide" evidence="6">
    <location>
        <begin position="1"/>
        <end position="29"/>
    </location>
</feature>
<dbReference type="SUPFAM" id="SSF48452">
    <property type="entry name" value="TPR-like"/>
    <property type="match status" value="1"/>
</dbReference>
<evidence type="ECO:0000259" key="7">
    <source>
        <dbReference type="Pfam" id="PF07980"/>
    </source>
</evidence>
<dbReference type="Pfam" id="PF14322">
    <property type="entry name" value="SusD-like_3"/>
    <property type="match status" value="1"/>
</dbReference>
<feature type="chain" id="PRO_5015741224" evidence="6">
    <location>
        <begin position="30"/>
        <end position="486"/>
    </location>
</feature>
<dbReference type="Pfam" id="PF07980">
    <property type="entry name" value="SusD_RagB"/>
    <property type="match status" value="1"/>
</dbReference>
<comment type="subcellular location">
    <subcellularLocation>
        <location evidence="1">Cell outer membrane</location>
    </subcellularLocation>
</comment>
<evidence type="ECO:0000256" key="6">
    <source>
        <dbReference type="SAM" id="SignalP"/>
    </source>
</evidence>
<evidence type="ECO:0000256" key="3">
    <source>
        <dbReference type="ARBA" id="ARBA00022729"/>
    </source>
</evidence>
<dbReference type="OrthoDB" id="621570at2"/>
<evidence type="ECO:0000256" key="1">
    <source>
        <dbReference type="ARBA" id="ARBA00004442"/>
    </source>
</evidence>
<sequence length="486" mass="54027">MFSFILSYKRLVRKLGVLGLLAVLGSCQALLDKEPQNKISLEETFQDIESATVALSGAYRSLFESNYLNGNRTFYPDLAGGNLKYSATNRQILGDVYNFTADPDAGSMNSTYAQLYSILNNLNNIITRAPQIPNGSERTRTRLVAEAMALRAMIHFDLVQLYAQPYTYTADASHPGIILNLKPILVTESQRPRSSVAECYAAILSDLEQSLVLFENSTAIWSSGSTKNYMNSSVVRALLARVYLHKADYQQAYNQANAVITSAAYRLYTNQNYVESWSQKNTSEAIFEVSVPANYTGTSLGSYFDATTAGVSTTYLQMAATNDLLQLYSPTDVRAKAHLYNTLTIAGSEYSFSKKYARGEANATGVKVIRLSELYLIRAEASARLGQLSQAYQDLNTIRTRADAEAIPLQGTDPEAALKLIWLERRKELCFEGFLLLDLSRTHQPLLRQDCQGLRCSLPYPSHFYILPLPARTVLVNPLISQNPGY</sequence>
<proteinExistence type="inferred from homology"/>
<organism evidence="9 10">
    <name type="scientific">Siphonobacter curvatus</name>
    <dbReference type="NCBI Taxonomy" id="2094562"/>
    <lineage>
        <taxon>Bacteria</taxon>
        <taxon>Pseudomonadati</taxon>
        <taxon>Bacteroidota</taxon>
        <taxon>Cytophagia</taxon>
        <taxon>Cytophagales</taxon>
        <taxon>Cytophagaceae</taxon>
        <taxon>Siphonobacter</taxon>
    </lineage>
</organism>
<evidence type="ECO:0000313" key="10">
    <source>
        <dbReference type="Proteomes" id="UP000239590"/>
    </source>
</evidence>
<dbReference type="Gene3D" id="1.25.40.900">
    <property type="match status" value="1"/>
</dbReference>
<gene>
    <name evidence="9" type="ORF">C5O19_20605</name>
</gene>
<accession>A0A2S7IGP5</accession>
<dbReference type="Gene3D" id="1.25.40.390">
    <property type="match status" value="1"/>
</dbReference>
<dbReference type="AlphaFoldDB" id="A0A2S7IGP5"/>
<evidence type="ECO:0000256" key="2">
    <source>
        <dbReference type="ARBA" id="ARBA00006275"/>
    </source>
</evidence>
<dbReference type="CDD" id="cd08977">
    <property type="entry name" value="SusD"/>
    <property type="match status" value="1"/>
</dbReference>
<name>A0A2S7IGP5_9BACT</name>
<dbReference type="EMBL" id="PTRA01000005">
    <property type="protein sequence ID" value="PQA54952.1"/>
    <property type="molecule type" value="Genomic_DNA"/>
</dbReference>
<evidence type="ECO:0000256" key="5">
    <source>
        <dbReference type="ARBA" id="ARBA00023237"/>
    </source>
</evidence>
<keyword evidence="4" id="KW-0472">Membrane</keyword>
<keyword evidence="5" id="KW-0998">Cell outer membrane</keyword>
<dbReference type="InterPro" id="IPR033985">
    <property type="entry name" value="SusD-like_N"/>
</dbReference>
<protein>
    <submittedName>
        <fullName evidence="9">RagB/SusD family nutrient uptake outer membrane protein</fullName>
    </submittedName>
</protein>
<dbReference type="InterPro" id="IPR012944">
    <property type="entry name" value="SusD_RagB_dom"/>
</dbReference>
<keyword evidence="3 6" id="KW-0732">Signal</keyword>
<feature type="domain" description="SusD-like N-terminal" evidence="8">
    <location>
        <begin position="31"/>
        <end position="244"/>
    </location>
</feature>
<dbReference type="RefSeq" id="WP_094815875.1">
    <property type="nucleotide sequence ID" value="NZ_PTRA01000005.1"/>
</dbReference>
<dbReference type="InterPro" id="IPR011990">
    <property type="entry name" value="TPR-like_helical_dom_sf"/>
</dbReference>
<evidence type="ECO:0000259" key="8">
    <source>
        <dbReference type="Pfam" id="PF14322"/>
    </source>
</evidence>
<reference evidence="10" key="1">
    <citation type="submission" date="2018-02" db="EMBL/GenBank/DDBJ databases">
        <title>Genome sequencing of Solimonas sp. HR-BB.</title>
        <authorList>
            <person name="Lee Y."/>
            <person name="Jeon C.O."/>
        </authorList>
    </citation>
    <scope>NUCLEOTIDE SEQUENCE [LARGE SCALE GENOMIC DNA]</scope>
    <source>
        <strain evidence="10">HR-U</strain>
    </source>
</reference>